<keyword evidence="3" id="KW-0804">Transcription</keyword>
<dbReference type="RefSeq" id="WP_345700976.1">
    <property type="nucleotide sequence ID" value="NZ_BAABIS010000001.1"/>
</dbReference>
<name>A0ABP9EJJ7_9ACTN</name>
<evidence type="ECO:0000313" key="6">
    <source>
        <dbReference type="EMBL" id="GAA4880141.1"/>
    </source>
</evidence>
<dbReference type="Pfam" id="PF21993">
    <property type="entry name" value="TetR_C_13_2"/>
    <property type="match status" value="1"/>
</dbReference>
<evidence type="ECO:0000259" key="5">
    <source>
        <dbReference type="PROSITE" id="PS50977"/>
    </source>
</evidence>
<feature type="domain" description="HTH tetR-type" evidence="5">
    <location>
        <begin position="6"/>
        <end position="66"/>
    </location>
</feature>
<keyword evidence="2 4" id="KW-0238">DNA-binding</keyword>
<dbReference type="SUPFAM" id="SSF46689">
    <property type="entry name" value="Homeodomain-like"/>
    <property type="match status" value="1"/>
</dbReference>
<dbReference type="PANTHER" id="PTHR47506">
    <property type="entry name" value="TRANSCRIPTIONAL REGULATORY PROTEIN"/>
    <property type="match status" value="1"/>
</dbReference>
<dbReference type="Pfam" id="PF00440">
    <property type="entry name" value="TetR_N"/>
    <property type="match status" value="1"/>
</dbReference>
<evidence type="ECO:0000256" key="4">
    <source>
        <dbReference type="PROSITE-ProRule" id="PRU00335"/>
    </source>
</evidence>
<evidence type="ECO:0000256" key="3">
    <source>
        <dbReference type="ARBA" id="ARBA00023163"/>
    </source>
</evidence>
<evidence type="ECO:0000256" key="1">
    <source>
        <dbReference type="ARBA" id="ARBA00023015"/>
    </source>
</evidence>
<dbReference type="PROSITE" id="PS50977">
    <property type="entry name" value="HTH_TETR_2"/>
    <property type="match status" value="1"/>
</dbReference>
<proteinExistence type="predicted"/>
<feature type="DNA-binding region" description="H-T-H motif" evidence="4">
    <location>
        <begin position="29"/>
        <end position="48"/>
    </location>
</feature>
<organism evidence="6 7">
    <name type="scientific">Kitasatospora terrestris</name>
    <dbReference type="NCBI Taxonomy" id="258051"/>
    <lineage>
        <taxon>Bacteria</taxon>
        <taxon>Bacillati</taxon>
        <taxon>Actinomycetota</taxon>
        <taxon>Actinomycetes</taxon>
        <taxon>Kitasatosporales</taxon>
        <taxon>Streptomycetaceae</taxon>
        <taxon>Kitasatospora</taxon>
    </lineage>
</organism>
<dbReference type="SUPFAM" id="SSF48498">
    <property type="entry name" value="Tetracyclin repressor-like, C-terminal domain"/>
    <property type="match status" value="1"/>
</dbReference>
<dbReference type="InterPro" id="IPR001647">
    <property type="entry name" value="HTH_TetR"/>
</dbReference>
<sequence>MGAKGEETRARLVAATRQLIEAQGYYGTGLNQVLAESGAPRGSLYFHFPEGKDQLVAQALAEAGRDVALLIAGMTGGELSAAEVVRGLLDAFGERMEQSGYARGCPLATVALETAAGHEELRRVCGSAYAEWQGALADRLVRDGRDRDSADAAAGSALALVEGALLLARVQHSRLPLVQAARAVDLLLA</sequence>
<evidence type="ECO:0000256" key="2">
    <source>
        <dbReference type="ARBA" id="ARBA00023125"/>
    </source>
</evidence>
<gene>
    <name evidence="6" type="ORF">GCM10023235_70550</name>
</gene>
<dbReference type="PANTHER" id="PTHR47506:SF3">
    <property type="entry name" value="HTH-TYPE TRANSCRIPTIONAL REGULATOR LMRA"/>
    <property type="match status" value="1"/>
</dbReference>
<comment type="caution">
    <text evidence="6">The sequence shown here is derived from an EMBL/GenBank/DDBJ whole genome shotgun (WGS) entry which is preliminary data.</text>
</comment>
<evidence type="ECO:0000313" key="7">
    <source>
        <dbReference type="Proteomes" id="UP001501752"/>
    </source>
</evidence>
<dbReference type="Gene3D" id="1.10.357.10">
    <property type="entry name" value="Tetracycline Repressor, domain 2"/>
    <property type="match status" value="1"/>
</dbReference>
<dbReference type="InterPro" id="IPR009057">
    <property type="entry name" value="Homeodomain-like_sf"/>
</dbReference>
<keyword evidence="7" id="KW-1185">Reference proteome</keyword>
<dbReference type="InterPro" id="IPR036271">
    <property type="entry name" value="Tet_transcr_reg_TetR-rel_C_sf"/>
</dbReference>
<reference evidence="7" key="1">
    <citation type="journal article" date="2019" name="Int. J. Syst. Evol. Microbiol.">
        <title>The Global Catalogue of Microorganisms (GCM) 10K type strain sequencing project: providing services to taxonomists for standard genome sequencing and annotation.</title>
        <authorList>
            <consortium name="The Broad Institute Genomics Platform"/>
            <consortium name="The Broad Institute Genome Sequencing Center for Infectious Disease"/>
            <person name="Wu L."/>
            <person name="Ma J."/>
        </authorList>
    </citation>
    <scope>NUCLEOTIDE SEQUENCE [LARGE SCALE GENOMIC DNA]</scope>
    <source>
        <strain evidence="7">JCM 13006</strain>
    </source>
</reference>
<protein>
    <submittedName>
        <fullName evidence="6">TetR/AcrR family transcriptional regulator</fullName>
    </submittedName>
</protein>
<accession>A0ABP9EJJ7</accession>
<keyword evidence="1" id="KW-0805">Transcription regulation</keyword>
<dbReference type="InterPro" id="IPR054156">
    <property type="entry name" value="YxaF_TetR_C"/>
</dbReference>
<dbReference type="Proteomes" id="UP001501752">
    <property type="component" value="Unassembled WGS sequence"/>
</dbReference>
<dbReference type="EMBL" id="BAABIS010000001">
    <property type="protein sequence ID" value="GAA4880141.1"/>
    <property type="molecule type" value="Genomic_DNA"/>
</dbReference>